<protein>
    <submittedName>
        <fullName evidence="2">Uncharacterized protein</fullName>
    </submittedName>
</protein>
<evidence type="ECO:0000256" key="1">
    <source>
        <dbReference type="SAM" id="MobiDB-lite"/>
    </source>
</evidence>
<feature type="region of interest" description="Disordered" evidence="1">
    <location>
        <begin position="1"/>
        <end position="30"/>
    </location>
</feature>
<proteinExistence type="predicted"/>
<gene>
    <name evidence="2" type="ORF">RCL2_001499100</name>
</gene>
<name>A0A8H3QQS7_9GLOM</name>
<reference evidence="2" key="1">
    <citation type="submission" date="2019-10" db="EMBL/GenBank/DDBJ databases">
        <title>Conservation and host-specific expression of non-tandemly repeated heterogenous ribosome RNA gene in arbuscular mycorrhizal fungi.</title>
        <authorList>
            <person name="Maeda T."/>
            <person name="Kobayashi Y."/>
            <person name="Nakagawa T."/>
            <person name="Ezawa T."/>
            <person name="Yamaguchi K."/>
            <person name="Bino T."/>
            <person name="Nishimoto Y."/>
            <person name="Shigenobu S."/>
            <person name="Kawaguchi M."/>
        </authorList>
    </citation>
    <scope>NUCLEOTIDE SEQUENCE</scope>
    <source>
        <strain evidence="2">HR1</strain>
    </source>
</reference>
<accession>A0A8H3QQS7</accession>
<evidence type="ECO:0000313" key="2">
    <source>
        <dbReference type="EMBL" id="GES88027.1"/>
    </source>
</evidence>
<comment type="caution">
    <text evidence="2">The sequence shown here is derived from an EMBL/GenBank/DDBJ whole genome shotgun (WGS) entry which is preliminary data.</text>
</comment>
<organism evidence="2 3">
    <name type="scientific">Rhizophagus clarus</name>
    <dbReference type="NCBI Taxonomy" id="94130"/>
    <lineage>
        <taxon>Eukaryota</taxon>
        <taxon>Fungi</taxon>
        <taxon>Fungi incertae sedis</taxon>
        <taxon>Mucoromycota</taxon>
        <taxon>Glomeromycotina</taxon>
        <taxon>Glomeromycetes</taxon>
        <taxon>Glomerales</taxon>
        <taxon>Glomeraceae</taxon>
        <taxon>Rhizophagus</taxon>
    </lineage>
</organism>
<dbReference type="AlphaFoldDB" id="A0A8H3QQS7"/>
<dbReference type="Proteomes" id="UP000615446">
    <property type="component" value="Unassembled WGS sequence"/>
</dbReference>
<feature type="compositionally biased region" description="Polar residues" evidence="1">
    <location>
        <begin position="21"/>
        <end position="30"/>
    </location>
</feature>
<evidence type="ECO:0000313" key="3">
    <source>
        <dbReference type="Proteomes" id="UP000615446"/>
    </source>
</evidence>
<sequence length="93" mass="10962">MRRLVLNVPTDVPEDERADNTTDTIESQPKEQNVIFENPLSLIPPTSKKEFNEIYKELTIRRFKSSKSKREGGRVITIYQYTCIRLKIKYVRS</sequence>
<dbReference type="EMBL" id="BLAL01000175">
    <property type="protein sequence ID" value="GES88027.1"/>
    <property type="molecule type" value="Genomic_DNA"/>
</dbReference>